<gene>
    <name evidence="2" type="ORF">CMV_026191</name>
</gene>
<evidence type="ECO:0000313" key="3">
    <source>
        <dbReference type="Proteomes" id="UP000737018"/>
    </source>
</evidence>
<evidence type="ECO:0000259" key="1">
    <source>
        <dbReference type="SMART" id="SM00743"/>
    </source>
</evidence>
<protein>
    <recommendedName>
        <fullName evidence="1">Agenet domain-containing protein</fullName>
    </recommendedName>
</protein>
<comment type="caution">
    <text evidence="2">The sequence shown here is derived from an EMBL/GenBank/DDBJ whole genome shotgun (WGS) entry which is preliminary data.</text>
</comment>
<dbReference type="Pfam" id="PF05641">
    <property type="entry name" value="Agenet"/>
    <property type="match status" value="1"/>
</dbReference>
<dbReference type="CDD" id="cd20405">
    <property type="entry name" value="Tudor_Agenet_AtDUF_rpt1_3"/>
    <property type="match status" value="1"/>
</dbReference>
<dbReference type="SMART" id="SM00743">
    <property type="entry name" value="Agenet"/>
    <property type="match status" value="2"/>
</dbReference>
<dbReference type="OrthoDB" id="2020707at2759"/>
<accession>A0A8J4QC42</accession>
<evidence type="ECO:0000313" key="2">
    <source>
        <dbReference type="EMBL" id="KAF3947705.1"/>
    </source>
</evidence>
<proteinExistence type="predicted"/>
<dbReference type="PANTHER" id="PTHR31917:SF147">
    <property type="entry name" value="AGENET DOMAIN-CONTAINING PROTEIN"/>
    <property type="match status" value="1"/>
</dbReference>
<dbReference type="EMBL" id="JRKL02007473">
    <property type="protein sequence ID" value="KAF3947705.1"/>
    <property type="molecule type" value="Genomic_DNA"/>
</dbReference>
<dbReference type="InterPro" id="IPR014002">
    <property type="entry name" value="Agenet_dom_plant"/>
</dbReference>
<feature type="domain" description="Agenet" evidence="1">
    <location>
        <begin position="16"/>
        <end position="84"/>
    </location>
</feature>
<dbReference type="Proteomes" id="UP000737018">
    <property type="component" value="Unassembled WGS sequence"/>
</dbReference>
<keyword evidence="3" id="KW-1185">Reference proteome</keyword>
<organism evidence="2 3">
    <name type="scientific">Castanea mollissima</name>
    <name type="common">Chinese chestnut</name>
    <dbReference type="NCBI Taxonomy" id="60419"/>
    <lineage>
        <taxon>Eukaryota</taxon>
        <taxon>Viridiplantae</taxon>
        <taxon>Streptophyta</taxon>
        <taxon>Embryophyta</taxon>
        <taxon>Tracheophyta</taxon>
        <taxon>Spermatophyta</taxon>
        <taxon>Magnoliopsida</taxon>
        <taxon>eudicotyledons</taxon>
        <taxon>Gunneridae</taxon>
        <taxon>Pentapetalae</taxon>
        <taxon>rosids</taxon>
        <taxon>fabids</taxon>
        <taxon>Fagales</taxon>
        <taxon>Fagaceae</taxon>
        <taxon>Castanea</taxon>
    </lineage>
</organism>
<dbReference type="Gene3D" id="2.30.30.140">
    <property type="match status" value="1"/>
</dbReference>
<name>A0A8J4QC42_9ROSI</name>
<dbReference type="AlphaFoldDB" id="A0A8J4QC42"/>
<dbReference type="PANTHER" id="PTHR31917">
    <property type="entry name" value="AGENET DOMAIN-CONTAINING PROTEIN-RELATED"/>
    <property type="match status" value="1"/>
</dbReference>
<reference evidence="2" key="1">
    <citation type="submission" date="2020-03" db="EMBL/GenBank/DDBJ databases">
        <title>Castanea mollissima Vanexum genome sequencing.</title>
        <authorList>
            <person name="Staton M."/>
        </authorList>
    </citation>
    <scope>NUCLEOTIDE SEQUENCE</scope>
    <source>
        <tissue evidence="2">Leaf</tissue>
    </source>
</reference>
<sequence>MSITKEVKASDATAQKMFSKGTLVEVSSDDDGFEGAWFAATIVKAVGKDKFLVQYQSLRTDDDSGFLREEFDTLHIRPCPPETLVVDHFSLFEEVDALYNDGWDTDEEIEFKHSDLRPHQDWIDGKWIMASQALMKLLYL</sequence>
<feature type="domain" description="Agenet" evidence="1">
    <location>
        <begin position="87"/>
        <end position="124"/>
    </location>
</feature>
<dbReference type="InterPro" id="IPR008395">
    <property type="entry name" value="Agenet-like_dom"/>
</dbReference>